<dbReference type="STRING" id="1121409.SAMN02745124_00322"/>
<evidence type="ECO:0000313" key="2">
    <source>
        <dbReference type="EMBL" id="SHH37249.1"/>
    </source>
</evidence>
<dbReference type="RefSeq" id="WP_073373072.1">
    <property type="nucleotide sequence ID" value="NZ_FQXS01000001.1"/>
</dbReference>
<keyword evidence="1" id="KW-0812">Transmembrane</keyword>
<dbReference type="AlphaFoldDB" id="A0A1M5SFI9"/>
<feature type="transmembrane region" description="Helical" evidence="1">
    <location>
        <begin position="44"/>
        <end position="63"/>
    </location>
</feature>
<keyword evidence="1" id="KW-0472">Membrane</keyword>
<accession>A0A1M5SFI9</accession>
<evidence type="ECO:0000256" key="1">
    <source>
        <dbReference type="SAM" id="Phobius"/>
    </source>
</evidence>
<organism evidence="2 3">
    <name type="scientific">Desulfofustis glycolicus DSM 9705</name>
    <dbReference type="NCBI Taxonomy" id="1121409"/>
    <lineage>
        <taxon>Bacteria</taxon>
        <taxon>Pseudomonadati</taxon>
        <taxon>Thermodesulfobacteriota</taxon>
        <taxon>Desulfobulbia</taxon>
        <taxon>Desulfobulbales</taxon>
        <taxon>Desulfocapsaceae</taxon>
        <taxon>Desulfofustis</taxon>
    </lineage>
</organism>
<dbReference type="EMBL" id="FQXS01000001">
    <property type="protein sequence ID" value="SHH37249.1"/>
    <property type="molecule type" value="Genomic_DNA"/>
</dbReference>
<feature type="transmembrane region" description="Helical" evidence="1">
    <location>
        <begin position="18"/>
        <end position="38"/>
    </location>
</feature>
<reference evidence="2 3" key="1">
    <citation type="submission" date="2016-11" db="EMBL/GenBank/DDBJ databases">
        <authorList>
            <person name="Jaros S."/>
            <person name="Januszkiewicz K."/>
            <person name="Wedrychowicz H."/>
        </authorList>
    </citation>
    <scope>NUCLEOTIDE SEQUENCE [LARGE SCALE GENOMIC DNA]</scope>
    <source>
        <strain evidence="2 3">DSM 9705</strain>
    </source>
</reference>
<keyword evidence="3" id="KW-1185">Reference proteome</keyword>
<dbReference type="OrthoDB" id="5432441at2"/>
<name>A0A1M5SFI9_9BACT</name>
<evidence type="ECO:0008006" key="4">
    <source>
        <dbReference type="Google" id="ProtNLM"/>
    </source>
</evidence>
<gene>
    <name evidence="2" type="ORF">SAMN02745124_00322</name>
</gene>
<keyword evidence="1" id="KW-1133">Transmembrane helix</keyword>
<dbReference type="Proteomes" id="UP000184139">
    <property type="component" value="Unassembled WGS sequence"/>
</dbReference>
<sequence>MSNLINLIKSIPGMIWDAVLWIFENVGNLISWVFFTIYDGLLTVLYSFAAAIDFSAVMFNAAAQYSSMPSQLIWLINQIGLPQGFTYLGGAIVIRMLLNLLPAAITRV</sequence>
<proteinExistence type="predicted"/>
<evidence type="ECO:0000313" key="3">
    <source>
        <dbReference type="Proteomes" id="UP000184139"/>
    </source>
</evidence>
<feature type="transmembrane region" description="Helical" evidence="1">
    <location>
        <begin position="84"/>
        <end position="105"/>
    </location>
</feature>
<protein>
    <recommendedName>
        <fullName evidence="4">DUF2523 domain-containing protein</fullName>
    </recommendedName>
</protein>